<dbReference type="EMBL" id="CP147247">
    <property type="protein sequence ID" value="WYJ92192.1"/>
    <property type="molecule type" value="Genomic_DNA"/>
</dbReference>
<dbReference type="PANTHER" id="PTHR37305:SF1">
    <property type="entry name" value="MEMBRANE PROTEIN"/>
    <property type="match status" value="1"/>
</dbReference>
<feature type="transmembrane region" description="Helical" evidence="1">
    <location>
        <begin position="185"/>
        <end position="205"/>
    </location>
</feature>
<evidence type="ECO:0000256" key="1">
    <source>
        <dbReference type="SAM" id="Phobius"/>
    </source>
</evidence>
<dbReference type="Proteomes" id="UP000195141">
    <property type="component" value="Chromosome"/>
</dbReference>
<keyword evidence="1" id="KW-0812">Transmembrane</keyword>
<evidence type="ECO:0008006" key="5">
    <source>
        <dbReference type="Google" id="ProtNLM"/>
    </source>
</evidence>
<dbReference type="RefSeq" id="WP_086349162.1">
    <property type="nucleotide sequence ID" value="NZ_CP147247.1"/>
</dbReference>
<name>A0A242K6E6_9ENTE</name>
<gene>
    <name evidence="2" type="ORF">A5888_002094</name>
    <name evidence="3" type="ORF">A5888_003965</name>
</gene>
<protein>
    <recommendedName>
        <fullName evidence="5">ABC transporter permease</fullName>
    </recommendedName>
</protein>
<proteinExistence type="predicted"/>
<reference evidence="3" key="2">
    <citation type="submission" date="2017-05" db="EMBL/GenBank/DDBJ databases">
        <authorList>
            <consortium name="The Broad Institute Genomics Platform"/>
            <consortium name="The Broad Institute Genomic Center for Infectious Diseases"/>
            <person name="Earl A."/>
            <person name="Manson A."/>
            <person name="Schwartman J."/>
            <person name="Gilmore M."/>
            <person name="Abouelleil A."/>
            <person name="Cao P."/>
            <person name="Chapman S."/>
            <person name="Cusick C."/>
            <person name="Shea T."/>
            <person name="Young S."/>
            <person name="Neafsey D."/>
            <person name="Nusbaum C."/>
            <person name="Birren B."/>
        </authorList>
    </citation>
    <scope>NUCLEOTIDE SEQUENCE</scope>
    <source>
        <strain evidence="3">9E7_DIV0242</strain>
    </source>
</reference>
<accession>A0A242K6E6</accession>
<dbReference type="PANTHER" id="PTHR37305">
    <property type="entry name" value="INTEGRAL MEMBRANE PROTEIN-RELATED"/>
    <property type="match status" value="1"/>
</dbReference>
<evidence type="ECO:0000313" key="4">
    <source>
        <dbReference type="Proteomes" id="UP000195141"/>
    </source>
</evidence>
<keyword evidence="1" id="KW-1133">Transmembrane helix</keyword>
<feature type="transmembrane region" description="Helical" evidence="1">
    <location>
        <begin position="77"/>
        <end position="102"/>
    </location>
</feature>
<dbReference type="EMBL" id="NGMM01000003">
    <property type="protein sequence ID" value="OTP15880.1"/>
    <property type="molecule type" value="Genomic_DNA"/>
</dbReference>
<sequence length="257" mass="28389">MRHLVLLKKEAVEAFRTYRLFIILTVFVLFGLASSVTAKLLPEIIQALGGTDGIEIRLPDPSVYDSWLQFFSNHSQMTLIIFLITFGNALGKEVTGGTLVLLVTKGINRNSAMFAKVIYQALLWVGGLLLSFAITYLYNLWLFPGETQNFSGLIFQLLQLGVFGILFLSIANLGQVLLPKAQGGLLLSFVLLILLFIVNIFPSLAKTNPLQLIEVSTEGLKNGGLFNGDQLPLFLSLGLSVIFLIIAAFRFKRVSIY</sequence>
<feature type="transmembrane region" description="Helical" evidence="1">
    <location>
        <begin position="122"/>
        <end position="141"/>
    </location>
</feature>
<keyword evidence="1" id="KW-0472">Membrane</keyword>
<dbReference type="OrthoDB" id="4187110at2"/>
<feature type="transmembrane region" description="Helical" evidence="1">
    <location>
        <begin position="20"/>
        <end position="41"/>
    </location>
</feature>
<feature type="transmembrane region" description="Helical" evidence="1">
    <location>
        <begin position="153"/>
        <end position="173"/>
    </location>
</feature>
<evidence type="ECO:0000313" key="2">
    <source>
        <dbReference type="EMBL" id="OTP15880.1"/>
    </source>
</evidence>
<evidence type="ECO:0000313" key="3">
    <source>
        <dbReference type="EMBL" id="WYJ92192.1"/>
    </source>
</evidence>
<keyword evidence="4" id="KW-1185">Reference proteome</keyword>
<reference evidence="3" key="3">
    <citation type="submission" date="2024-03" db="EMBL/GenBank/DDBJ databases">
        <title>The Genome Sequence of Enterococcus sp. DIV0242b.</title>
        <authorList>
            <consortium name="The Broad Institute Genomics Platform"/>
            <consortium name="The Broad Institute Microbial Omics Core"/>
            <consortium name="The Broad Institute Genomic Center for Infectious Diseases"/>
            <person name="Earl A."/>
            <person name="Manson A."/>
            <person name="Gilmore M."/>
            <person name="Schwartman J."/>
            <person name="Shea T."/>
            <person name="Abouelleil A."/>
            <person name="Cao P."/>
            <person name="Chapman S."/>
            <person name="Cusick C."/>
            <person name="Young S."/>
            <person name="Neafsey D."/>
            <person name="Nusbaum C."/>
            <person name="Birren B."/>
        </authorList>
    </citation>
    <scope>NUCLEOTIDE SEQUENCE</scope>
    <source>
        <strain evidence="3">9E7_DIV0242</strain>
    </source>
</reference>
<feature type="transmembrane region" description="Helical" evidence="1">
    <location>
        <begin position="231"/>
        <end position="251"/>
    </location>
</feature>
<dbReference type="AlphaFoldDB" id="A0A242K6E6"/>
<organism evidence="2">
    <name type="scientific">Candidatus Enterococcus clewellii</name>
    <dbReference type="NCBI Taxonomy" id="1834193"/>
    <lineage>
        <taxon>Bacteria</taxon>
        <taxon>Bacillati</taxon>
        <taxon>Bacillota</taxon>
        <taxon>Bacilli</taxon>
        <taxon>Lactobacillales</taxon>
        <taxon>Enterococcaceae</taxon>
        <taxon>Enterococcus</taxon>
    </lineage>
</organism>
<reference evidence="2" key="1">
    <citation type="submission" date="2017-05" db="EMBL/GenBank/DDBJ databases">
        <title>The Genome Sequence of Enterococcus sp. 9E7_DIV0242.</title>
        <authorList>
            <consortium name="The Broad Institute Genomics Platform"/>
            <consortium name="The Broad Institute Genomic Center for Infectious Diseases"/>
            <person name="Earl A."/>
            <person name="Manson A."/>
            <person name="Schwartman J."/>
            <person name="Gilmore M."/>
            <person name="Abouelleil A."/>
            <person name="Cao P."/>
            <person name="Chapman S."/>
            <person name="Cusick C."/>
            <person name="Shea T."/>
            <person name="Young S."/>
            <person name="Neafsey D."/>
            <person name="Nusbaum C."/>
            <person name="Birren B."/>
        </authorList>
    </citation>
    <scope>NUCLEOTIDE SEQUENCE [LARGE SCALE GENOMIC DNA]</scope>
    <source>
        <strain evidence="2">9E7_DIV0242</strain>
    </source>
</reference>